<gene>
    <name evidence="1" type="ORF">HXW94_06780</name>
</gene>
<dbReference type="AlphaFoldDB" id="A0A850SZ33"/>
<sequence>MNTGKLPIYDDFKGTLAQGPDALLACIEFDLSVRREAAASHFESRINELETLWQSI</sequence>
<comment type="caution">
    <text evidence="1">The sequence shown here is derived from an EMBL/GenBank/DDBJ whole genome shotgun (WGS) entry which is preliminary data.</text>
</comment>
<keyword evidence="2" id="KW-1185">Reference proteome</keyword>
<dbReference type="RefSeq" id="WP_218576603.1">
    <property type="nucleotide sequence ID" value="NZ_JACADJ010000016.1"/>
</dbReference>
<reference evidence="1 2" key="1">
    <citation type="submission" date="2020-06" db="EMBL/GenBank/DDBJ databases">
        <title>High-quality draft genome of sulfate reducer Desulfobacter latus type strain AcrS2 isolated from marine sediment.</title>
        <authorList>
            <person name="Hoppe M."/>
            <person name="Larsen C.K."/>
            <person name="Marshall I.P.G."/>
            <person name="Schramm A."/>
            <person name="Marietou A.G."/>
        </authorList>
    </citation>
    <scope>NUCLEOTIDE SEQUENCE [LARGE SCALE GENOMIC DNA]</scope>
    <source>
        <strain evidence="1 2">AcRS2</strain>
    </source>
</reference>
<proteinExistence type="predicted"/>
<organism evidence="1 2">
    <name type="scientific">Desulfobacter latus</name>
    <dbReference type="NCBI Taxonomy" id="2292"/>
    <lineage>
        <taxon>Bacteria</taxon>
        <taxon>Pseudomonadati</taxon>
        <taxon>Thermodesulfobacteriota</taxon>
        <taxon>Desulfobacteria</taxon>
        <taxon>Desulfobacterales</taxon>
        <taxon>Desulfobacteraceae</taxon>
        <taxon>Desulfobacter</taxon>
    </lineage>
</organism>
<dbReference type="Proteomes" id="UP000553343">
    <property type="component" value="Unassembled WGS sequence"/>
</dbReference>
<protein>
    <submittedName>
        <fullName evidence="1">Uncharacterized protein</fullName>
    </submittedName>
</protein>
<name>A0A850SZ33_9BACT</name>
<evidence type="ECO:0000313" key="1">
    <source>
        <dbReference type="EMBL" id="NWH04693.1"/>
    </source>
</evidence>
<evidence type="ECO:0000313" key="2">
    <source>
        <dbReference type="Proteomes" id="UP000553343"/>
    </source>
</evidence>
<dbReference type="EMBL" id="JACADJ010000016">
    <property type="protein sequence ID" value="NWH04693.1"/>
    <property type="molecule type" value="Genomic_DNA"/>
</dbReference>
<accession>A0A850SZ33</accession>